<evidence type="ECO:0000256" key="6">
    <source>
        <dbReference type="ARBA" id="ARBA00023157"/>
    </source>
</evidence>
<keyword evidence="4" id="KW-0378">Hydrolase</keyword>
<dbReference type="InterPro" id="IPR000668">
    <property type="entry name" value="Peptidase_C1A_C"/>
</dbReference>
<keyword evidence="3 7" id="KW-0732">Signal</keyword>
<name>A0A2G5DY74_AQUCA</name>
<evidence type="ECO:0000259" key="9">
    <source>
        <dbReference type="SMART" id="SM00848"/>
    </source>
</evidence>
<feature type="domain" description="Peptidase C1A papain C-terminal" evidence="8">
    <location>
        <begin position="126"/>
        <end position="342"/>
    </location>
</feature>
<dbReference type="SUPFAM" id="SSF54001">
    <property type="entry name" value="Cysteine proteinases"/>
    <property type="match status" value="1"/>
</dbReference>
<accession>A0A2G5DY74</accession>
<dbReference type="GO" id="GO:0008234">
    <property type="term" value="F:cysteine-type peptidase activity"/>
    <property type="evidence" value="ECO:0007669"/>
    <property type="project" value="UniProtKB-KW"/>
</dbReference>
<sequence length="343" mass="38198">MASAWQSMQFLNVCLIILGLWAVEVASRTLHEVSMLERHEQWMAFHGRVYNDDTEKERRFKIFKKNVQHIESMNRAGNRSYNLSINKFADQTNKEFKATRLGYKMLPSVAKSSGVSSFKYENITSTPPSVDWRRKGAVTPIKDQDDCGCCWAFSAVAAIEGITRLKTGKLVSLSEQELVDCDRHKNEGCEGGLMDDAFEFIQRNRGLTTEASYPYRGVDSTCSTKKAAGHAAKISGHEDVPPNDEKALLKAVAHQPVSVALNGGEIDFQFYSGGIYTGECSTDLNHAVTAIGYGVNKDGTKYWLLKNSWSTEWGDRGYMKLQRDVDAKEGLCGIAMQASYPTA</sequence>
<dbReference type="AlphaFoldDB" id="A0A2G5DY74"/>
<keyword evidence="2" id="KW-0645">Protease</keyword>
<keyword evidence="6" id="KW-1015">Disulfide bond</keyword>
<gene>
    <name evidence="10" type="ORF">AQUCO_01400807v1</name>
</gene>
<organism evidence="10 11">
    <name type="scientific">Aquilegia coerulea</name>
    <name type="common">Rocky mountain columbine</name>
    <dbReference type="NCBI Taxonomy" id="218851"/>
    <lineage>
        <taxon>Eukaryota</taxon>
        <taxon>Viridiplantae</taxon>
        <taxon>Streptophyta</taxon>
        <taxon>Embryophyta</taxon>
        <taxon>Tracheophyta</taxon>
        <taxon>Spermatophyta</taxon>
        <taxon>Magnoliopsida</taxon>
        <taxon>Ranunculales</taxon>
        <taxon>Ranunculaceae</taxon>
        <taxon>Thalictroideae</taxon>
        <taxon>Aquilegia</taxon>
    </lineage>
</organism>
<evidence type="ECO:0000256" key="1">
    <source>
        <dbReference type="ARBA" id="ARBA00008455"/>
    </source>
</evidence>
<dbReference type="InterPro" id="IPR000169">
    <property type="entry name" value="Pept_cys_AS"/>
</dbReference>
<dbReference type="CDD" id="cd02248">
    <property type="entry name" value="Peptidase_C1A"/>
    <property type="match status" value="1"/>
</dbReference>
<proteinExistence type="inferred from homology"/>
<dbReference type="Proteomes" id="UP000230069">
    <property type="component" value="Unassembled WGS sequence"/>
</dbReference>
<dbReference type="InterPro" id="IPR025660">
    <property type="entry name" value="Pept_his_AS"/>
</dbReference>
<keyword evidence="11" id="KW-1185">Reference proteome</keyword>
<evidence type="ECO:0000256" key="3">
    <source>
        <dbReference type="ARBA" id="ARBA00022729"/>
    </source>
</evidence>
<dbReference type="FunFam" id="3.90.70.10:FF:000023">
    <property type="entry name" value="Senescence-specific cysteine protease SAG39"/>
    <property type="match status" value="1"/>
</dbReference>
<dbReference type="SMART" id="SM00645">
    <property type="entry name" value="Pept_C1"/>
    <property type="match status" value="1"/>
</dbReference>
<dbReference type="InParanoid" id="A0A2G5DY74"/>
<dbReference type="PROSITE" id="PS00640">
    <property type="entry name" value="THIOL_PROTEASE_ASN"/>
    <property type="match status" value="1"/>
</dbReference>
<dbReference type="GO" id="GO:0006508">
    <property type="term" value="P:proteolysis"/>
    <property type="evidence" value="ECO:0007669"/>
    <property type="project" value="UniProtKB-KW"/>
</dbReference>
<dbReference type="PRINTS" id="PR00705">
    <property type="entry name" value="PAPAIN"/>
</dbReference>
<evidence type="ECO:0000256" key="4">
    <source>
        <dbReference type="ARBA" id="ARBA00022801"/>
    </source>
</evidence>
<feature type="chain" id="PRO_5018594193" evidence="7">
    <location>
        <begin position="23"/>
        <end position="343"/>
    </location>
</feature>
<dbReference type="EMBL" id="KZ305031">
    <property type="protein sequence ID" value="PIA48464.1"/>
    <property type="molecule type" value="Genomic_DNA"/>
</dbReference>
<dbReference type="PANTHER" id="PTHR12411">
    <property type="entry name" value="CYSTEINE PROTEASE FAMILY C1-RELATED"/>
    <property type="match status" value="1"/>
</dbReference>
<dbReference type="InterPro" id="IPR013201">
    <property type="entry name" value="Prot_inhib_I29"/>
</dbReference>
<evidence type="ECO:0000313" key="11">
    <source>
        <dbReference type="Proteomes" id="UP000230069"/>
    </source>
</evidence>
<dbReference type="Pfam" id="PF00112">
    <property type="entry name" value="Peptidase_C1"/>
    <property type="match status" value="1"/>
</dbReference>
<dbReference type="SMART" id="SM00848">
    <property type="entry name" value="Inhibitor_I29"/>
    <property type="match status" value="1"/>
</dbReference>
<evidence type="ECO:0000256" key="7">
    <source>
        <dbReference type="SAM" id="SignalP"/>
    </source>
</evidence>
<evidence type="ECO:0000256" key="2">
    <source>
        <dbReference type="ARBA" id="ARBA00022670"/>
    </source>
</evidence>
<feature type="domain" description="Cathepsin propeptide inhibitor" evidence="9">
    <location>
        <begin position="39"/>
        <end position="96"/>
    </location>
</feature>
<dbReference type="STRING" id="218851.A0A2G5DY74"/>
<dbReference type="PROSITE" id="PS00139">
    <property type="entry name" value="THIOL_PROTEASE_CYS"/>
    <property type="match status" value="1"/>
</dbReference>
<feature type="signal peptide" evidence="7">
    <location>
        <begin position="1"/>
        <end position="22"/>
    </location>
</feature>
<reference evidence="10 11" key="1">
    <citation type="submission" date="2017-09" db="EMBL/GenBank/DDBJ databases">
        <title>WGS assembly of Aquilegia coerulea Goldsmith.</title>
        <authorList>
            <person name="Hodges S."/>
            <person name="Kramer E."/>
            <person name="Nordborg M."/>
            <person name="Tomkins J."/>
            <person name="Borevitz J."/>
            <person name="Derieg N."/>
            <person name="Yan J."/>
            <person name="Mihaltcheva S."/>
            <person name="Hayes R.D."/>
            <person name="Rokhsar D."/>
        </authorList>
    </citation>
    <scope>NUCLEOTIDE SEQUENCE [LARGE SCALE GENOMIC DNA]</scope>
    <source>
        <strain evidence="11">cv. Goldsmith</strain>
    </source>
</reference>
<dbReference type="PROSITE" id="PS00639">
    <property type="entry name" value="THIOL_PROTEASE_HIS"/>
    <property type="match status" value="1"/>
</dbReference>
<comment type="similarity">
    <text evidence="1">Belongs to the peptidase C1 family.</text>
</comment>
<dbReference type="InterPro" id="IPR025661">
    <property type="entry name" value="Pept_asp_AS"/>
</dbReference>
<dbReference type="Pfam" id="PF08246">
    <property type="entry name" value="Inhibitor_I29"/>
    <property type="match status" value="1"/>
</dbReference>
<keyword evidence="5" id="KW-0788">Thiol protease</keyword>
<dbReference type="InterPro" id="IPR039417">
    <property type="entry name" value="Peptidase_C1A_papain-like"/>
</dbReference>
<dbReference type="InterPro" id="IPR013128">
    <property type="entry name" value="Peptidase_C1A"/>
</dbReference>
<dbReference type="FunCoup" id="A0A2G5DY74">
    <property type="interactions" value="190"/>
</dbReference>
<evidence type="ECO:0000313" key="10">
    <source>
        <dbReference type="EMBL" id="PIA48464.1"/>
    </source>
</evidence>
<dbReference type="Gene3D" id="3.90.70.10">
    <property type="entry name" value="Cysteine proteinases"/>
    <property type="match status" value="1"/>
</dbReference>
<evidence type="ECO:0000256" key="5">
    <source>
        <dbReference type="ARBA" id="ARBA00022807"/>
    </source>
</evidence>
<dbReference type="InterPro" id="IPR038765">
    <property type="entry name" value="Papain-like_cys_pep_sf"/>
</dbReference>
<dbReference type="OrthoDB" id="10253408at2759"/>
<protein>
    <submittedName>
        <fullName evidence="10">Uncharacterized protein</fullName>
    </submittedName>
</protein>
<evidence type="ECO:0000259" key="8">
    <source>
        <dbReference type="SMART" id="SM00645"/>
    </source>
</evidence>